<sequence length="73" mass="8306">MDLAIGTYSTSASSTGPTTEPFKGACLLHQRLHRQKQLLHQLDQPYHLNQLTQLLVLVVLVVLLDKLRWMLLV</sequence>
<comment type="caution">
    <text evidence="1">The sequence shown here is derived from an EMBL/GenBank/DDBJ whole genome shotgun (WGS) entry which is preliminary data.</text>
</comment>
<reference evidence="1" key="1">
    <citation type="journal article" date="2015" name="Genome Biol. Evol.">
        <title>Organellar Genomes of White Spruce (Picea glauca): Assembly and Annotation.</title>
        <authorList>
            <person name="Jackman S.D."/>
            <person name="Warren R.L."/>
            <person name="Gibb E.A."/>
            <person name="Vandervalk B.P."/>
            <person name="Mohamadi H."/>
            <person name="Chu J."/>
            <person name="Raymond A."/>
            <person name="Pleasance S."/>
            <person name="Coope R."/>
            <person name="Wildung M.R."/>
            <person name="Ritland C.E."/>
            <person name="Bousquet J."/>
            <person name="Jones S.J."/>
            <person name="Bohlmann J."/>
            <person name="Birol I."/>
        </authorList>
    </citation>
    <scope>NUCLEOTIDE SEQUENCE [LARGE SCALE GENOMIC DNA]</scope>
    <source>
        <tissue evidence="1">Flushing bud</tissue>
    </source>
</reference>
<evidence type="ECO:0000313" key="1">
    <source>
        <dbReference type="EMBL" id="KUM45736.1"/>
    </source>
</evidence>
<proteinExistence type="predicted"/>
<organism evidence="1">
    <name type="scientific">Picea glauca</name>
    <name type="common">White spruce</name>
    <name type="synonym">Pinus glauca</name>
    <dbReference type="NCBI Taxonomy" id="3330"/>
    <lineage>
        <taxon>Eukaryota</taxon>
        <taxon>Viridiplantae</taxon>
        <taxon>Streptophyta</taxon>
        <taxon>Embryophyta</taxon>
        <taxon>Tracheophyta</taxon>
        <taxon>Spermatophyta</taxon>
        <taxon>Pinopsida</taxon>
        <taxon>Pinidae</taxon>
        <taxon>Conifers I</taxon>
        <taxon>Pinales</taxon>
        <taxon>Pinaceae</taxon>
        <taxon>Picea</taxon>
    </lineage>
</organism>
<geneLocation type="mitochondrion" evidence="1"/>
<accession>A0A101LUV4</accession>
<dbReference type="EMBL" id="LKAM01000016">
    <property type="protein sequence ID" value="KUM45736.1"/>
    <property type="molecule type" value="Genomic_DNA"/>
</dbReference>
<protein>
    <submittedName>
        <fullName evidence="1">Uncharacterized protein</fullName>
    </submittedName>
</protein>
<dbReference type="AlphaFoldDB" id="A0A101LUV4"/>
<keyword evidence="1" id="KW-0496">Mitochondrion</keyword>
<gene>
    <name evidence="1" type="ORF">ABT39_MTgene2302</name>
</gene>
<name>A0A101LUV4_PICGL</name>